<accession>A0ABU9SMH8</accession>
<dbReference type="SUPFAM" id="SSF51735">
    <property type="entry name" value="NAD(P)-binding Rossmann-fold domains"/>
    <property type="match status" value="1"/>
</dbReference>
<comment type="caution">
    <text evidence="3">The sequence shown here is derived from an EMBL/GenBank/DDBJ whole genome shotgun (WGS) entry which is preliminary data.</text>
</comment>
<dbReference type="CDD" id="cd05233">
    <property type="entry name" value="SDR_c"/>
    <property type="match status" value="1"/>
</dbReference>
<dbReference type="PANTHER" id="PTHR42760">
    <property type="entry name" value="SHORT-CHAIN DEHYDROGENASES/REDUCTASES FAMILY MEMBER"/>
    <property type="match status" value="1"/>
</dbReference>
<name>A0ABU9SMH8_9BURK</name>
<evidence type="ECO:0000259" key="2">
    <source>
        <dbReference type="SMART" id="SM00822"/>
    </source>
</evidence>
<comment type="similarity">
    <text evidence="1">Belongs to the short-chain dehydrogenases/reductases (SDR) family.</text>
</comment>
<dbReference type="InterPro" id="IPR020904">
    <property type="entry name" value="Sc_DH/Rdtase_CS"/>
</dbReference>
<evidence type="ECO:0000256" key="1">
    <source>
        <dbReference type="ARBA" id="ARBA00006484"/>
    </source>
</evidence>
<sequence>MKASFDASGDVIVITGGANGIGAALARACAGAGAAVIVCDVDEHAAAALLAAEPRLQFVRLDVSDRDAVMAAMQSIENEHGHIDGLVCAAAVQPRRAVHDTAPADWQRTLGINLDGVVWCYQAAMPGMIRRRRGSVLAFSSGLAHSGWAESAAYAASKAALVAFIKSAAKEVARHRVRVNLIAPGVIDTPQYRHANAGSDDAHWAATLGVGQPEDVTGPLMFLLSDAATMTASVLSRDYAWQASEPAGHEQ</sequence>
<evidence type="ECO:0000313" key="3">
    <source>
        <dbReference type="EMBL" id="MEM5452558.1"/>
    </source>
</evidence>
<dbReference type="GO" id="GO:0016491">
    <property type="term" value="F:oxidoreductase activity"/>
    <property type="evidence" value="ECO:0007669"/>
    <property type="project" value="UniProtKB-KW"/>
</dbReference>
<feature type="domain" description="Ketoreductase" evidence="2">
    <location>
        <begin position="10"/>
        <end position="190"/>
    </location>
</feature>
<organism evidence="3 4">
    <name type="scientific">Paraburkholderia guartelaensis</name>
    <dbReference type="NCBI Taxonomy" id="2546446"/>
    <lineage>
        <taxon>Bacteria</taxon>
        <taxon>Pseudomonadati</taxon>
        <taxon>Pseudomonadota</taxon>
        <taxon>Betaproteobacteria</taxon>
        <taxon>Burkholderiales</taxon>
        <taxon>Burkholderiaceae</taxon>
        <taxon>Paraburkholderia</taxon>
    </lineage>
</organism>
<reference evidence="3 4" key="1">
    <citation type="submission" date="2024-01" db="EMBL/GenBank/DDBJ databases">
        <title>The diversity of rhizobia nodulating Mimosa spp. in eleven states of Brazil covering several biomes is determined by host plant, location, and edaphic factors.</title>
        <authorList>
            <person name="Rouws L."/>
            <person name="Barauna A."/>
            <person name="Beukes C."/>
            <person name="De Faria S.M."/>
            <person name="Gross E."/>
            <person name="Dos Reis Junior F.B."/>
            <person name="Simon M."/>
            <person name="Maluk M."/>
            <person name="Odee D.W."/>
            <person name="Kenicer G."/>
            <person name="Young J.P.W."/>
            <person name="Reis V.M."/>
            <person name="Zilli J."/>
            <person name="James E.K."/>
        </authorList>
    </citation>
    <scope>NUCLEOTIDE SEQUENCE [LARGE SCALE GENOMIC DNA]</scope>
    <source>
        <strain evidence="3 4">JPY164</strain>
    </source>
</reference>
<dbReference type="InterPro" id="IPR057326">
    <property type="entry name" value="KR_dom"/>
</dbReference>
<keyword evidence="3" id="KW-0560">Oxidoreductase</keyword>
<protein>
    <submittedName>
        <fullName evidence="3">SDR family oxidoreductase</fullName>
        <ecNumber evidence="3">1.-.-.-</ecNumber>
    </submittedName>
</protein>
<dbReference type="PRINTS" id="PR00081">
    <property type="entry name" value="GDHRDH"/>
</dbReference>
<dbReference type="Gene3D" id="3.40.50.720">
    <property type="entry name" value="NAD(P)-binding Rossmann-like Domain"/>
    <property type="match status" value="1"/>
</dbReference>
<keyword evidence="4" id="KW-1185">Reference proteome</keyword>
<dbReference type="RefSeq" id="WP_368606078.1">
    <property type="nucleotide sequence ID" value="NZ_JAYMRW010000022.1"/>
</dbReference>
<dbReference type="EMBL" id="JAYMRW010000022">
    <property type="protein sequence ID" value="MEM5452558.1"/>
    <property type="molecule type" value="Genomic_DNA"/>
</dbReference>
<evidence type="ECO:0000313" key="4">
    <source>
        <dbReference type="Proteomes" id="UP001390669"/>
    </source>
</evidence>
<dbReference type="Pfam" id="PF00106">
    <property type="entry name" value="adh_short"/>
    <property type="match status" value="1"/>
</dbReference>
<dbReference type="PROSITE" id="PS00061">
    <property type="entry name" value="ADH_SHORT"/>
    <property type="match status" value="1"/>
</dbReference>
<dbReference type="EC" id="1.-.-.-" evidence="3"/>
<proteinExistence type="inferred from homology"/>
<dbReference type="SMART" id="SM00822">
    <property type="entry name" value="PKS_KR"/>
    <property type="match status" value="1"/>
</dbReference>
<dbReference type="Proteomes" id="UP001390669">
    <property type="component" value="Unassembled WGS sequence"/>
</dbReference>
<dbReference type="InterPro" id="IPR036291">
    <property type="entry name" value="NAD(P)-bd_dom_sf"/>
</dbReference>
<dbReference type="InterPro" id="IPR002347">
    <property type="entry name" value="SDR_fam"/>
</dbReference>
<gene>
    <name evidence="3" type="ORF">VSR33_34490</name>
</gene>